<reference evidence="1 2" key="1">
    <citation type="submission" date="2024-10" db="EMBL/GenBank/DDBJ databases">
        <title>The Natural Products Discovery Center: Release of the First 8490 Sequenced Strains for Exploring Actinobacteria Biosynthetic Diversity.</title>
        <authorList>
            <person name="Kalkreuter E."/>
            <person name="Kautsar S.A."/>
            <person name="Yang D."/>
            <person name="Bader C.D."/>
            <person name="Teijaro C.N."/>
            <person name="Fluegel L."/>
            <person name="Davis C.M."/>
            <person name="Simpson J.R."/>
            <person name="Lauterbach L."/>
            <person name="Steele A.D."/>
            <person name="Gui C."/>
            <person name="Meng S."/>
            <person name="Li G."/>
            <person name="Viehrig K."/>
            <person name="Ye F."/>
            <person name="Su P."/>
            <person name="Kiefer A.F."/>
            <person name="Nichols A."/>
            <person name="Cepeda A.J."/>
            <person name="Yan W."/>
            <person name="Fan B."/>
            <person name="Jiang Y."/>
            <person name="Adhikari A."/>
            <person name="Zheng C.-J."/>
            <person name="Schuster L."/>
            <person name="Cowan T.M."/>
            <person name="Smanski M.J."/>
            <person name="Chevrette M.G."/>
            <person name="De Carvalho L.P.S."/>
            <person name="Shen B."/>
        </authorList>
    </citation>
    <scope>NUCLEOTIDE SEQUENCE [LARGE SCALE GENOMIC DNA]</scope>
    <source>
        <strain evidence="1 2">NPDC021253</strain>
    </source>
</reference>
<name>A0ABW7SFT6_9ACTN</name>
<dbReference type="EMBL" id="JBIRPU010000003">
    <property type="protein sequence ID" value="MFI0792539.1"/>
    <property type="molecule type" value="Genomic_DNA"/>
</dbReference>
<sequence>MALVLASLFMRPASALPRSLRVRASSLNVRRDRVHLAPAQERGLLVTARAIRAGDLLHLTRAASPQFVRPIVVRVIRELADRHTYHGWTWVEAYELDARGVAVAKRELFVLRAGLRWLTPGPPAPTTRRPVPGACGVRVPA</sequence>
<comment type="caution">
    <text evidence="1">The sequence shown here is derived from an EMBL/GenBank/DDBJ whole genome shotgun (WGS) entry which is preliminary data.</text>
</comment>
<evidence type="ECO:0000313" key="1">
    <source>
        <dbReference type="EMBL" id="MFI0792539.1"/>
    </source>
</evidence>
<accession>A0ABW7SFT6</accession>
<keyword evidence="2" id="KW-1185">Reference proteome</keyword>
<evidence type="ECO:0000313" key="2">
    <source>
        <dbReference type="Proteomes" id="UP001611075"/>
    </source>
</evidence>
<proteinExistence type="predicted"/>
<dbReference type="RefSeq" id="WP_396677273.1">
    <property type="nucleotide sequence ID" value="NZ_JBIRPU010000003.1"/>
</dbReference>
<dbReference type="Proteomes" id="UP001611075">
    <property type="component" value="Unassembled WGS sequence"/>
</dbReference>
<protein>
    <submittedName>
        <fullName evidence="1">Uncharacterized protein</fullName>
    </submittedName>
</protein>
<gene>
    <name evidence="1" type="ORF">ACH4OY_07560</name>
</gene>
<organism evidence="1 2">
    <name type="scientific">Micromonospora rubida</name>
    <dbReference type="NCBI Taxonomy" id="2697657"/>
    <lineage>
        <taxon>Bacteria</taxon>
        <taxon>Bacillati</taxon>
        <taxon>Actinomycetota</taxon>
        <taxon>Actinomycetes</taxon>
        <taxon>Micromonosporales</taxon>
        <taxon>Micromonosporaceae</taxon>
        <taxon>Micromonospora</taxon>
    </lineage>
</organism>